<keyword evidence="8" id="KW-1185">Reference proteome</keyword>
<feature type="repeat" description="TPR" evidence="3">
    <location>
        <begin position="327"/>
        <end position="360"/>
    </location>
</feature>
<dbReference type="PROSITE" id="PS50005">
    <property type="entry name" value="TPR"/>
    <property type="match status" value="1"/>
</dbReference>
<dbReference type="PROSITE" id="PS00636">
    <property type="entry name" value="DNAJ_1"/>
    <property type="match status" value="1"/>
</dbReference>
<keyword evidence="5" id="KW-1133">Transmembrane helix</keyword>
<evidence type="ECO:0000313" key="8">
    <source>
        <dbReference type="Proteomes" id="UP000245535"/>
    </source>
</evidence>
<feature type="transmembrane region" description="Helical" evidence="5">
    <location>
        <begin position="123"/>
        <end position="142"/>
    </location>
</feature>
<accession>A0A315ZDI3</accession>
<dbReference type="Gene3D" id="1.25.40.10">
    <property type="entry name" value="Tetratricopeptide repeat domain"/>
    <property type="match status" value="1"/>
</dbReference>
<dbReference type="Pfam" id="PF00226">
    <property type="entry name" value="DnaJ"/>
    <property type="match status" value="1"/>
</dbReference>
<dbReference type="Gene3D" id="1.10.287.110">
    <property type="entry name" value="DnaJ domain"/>
    <property type="match status" value="1"/>
</dbReference>
<dbReference type="InterPro" id="IPR018253">
    <property type="entry name" value="DnaJ_domain_CS"/>
</dbReference>
<dbReference type="InterPro" id="IPR011990">
    <property type="entry name" value="TPR-like_helical_dom_sf"/>
</dbReference>
<sequence>MIDLYSILHISENASPQEIKKAFKKLALQYHPDKHPENKAAEEIFKVINEAYSVLSDPQKKMYYDAQRQYQSYLSSQNQSTHTSPYFHQSYSQSPSYSHETNYEAGSSTYEQRLKQERQTTRIIFLSILSFILISVFFSMGMEYHRMRKIEKMSAQKDIIFKEINSYVSHRNFSSALHDVDSIITSVPEFSDAILLKTQILDSLANYTDSLFKVNEYGQVVESISIIEDYDPNMDYKWLIKRSKCQQLQGDYIQALNTLYILINKKPQNLDAHNEIASIMFYQFNQKDIGLRYMDRATELIVEDYEKKYGKAYAILVPPQKTPELHYQIFLKKAEMYFELERYKASLEALDWALYLRPEAVDPIILKGKNLANLGEAKKACNLWKEARNKGSLESIHLIELHCR</sequence>
<reference evidence="7 8" key="1">
    <citation type="submission" date="2018-03" db="EMBL/GenBank/DDBJ databases">
        <title>Genomic Encyclopedia of Archaeal and Bacterial Type Strains, Phase II (KMG-II): from individual species to whole genera.</title>
        <authorList>
            <person name="Goeker M."/>
        </authorList>
    </citation>
    <scope>NUCLEOTIDE SEQUENCE [LARGE SCALE GENOMIC DNA]</scope>
    <source>
        <strain evidence="7 8">DSM 28229</strain>
    </source>
</reference>
<evidence type="ECO:0000256" key="2">
    <source>
        <dbReference type="ARBA" id="ARBA00022803"/>
    </source>
</evidence>
<dbReference type="CDD" id="cd06257">
    <property type="entry name" value="DnaJ"/>
    <property type="match status" value="1"/>
</dbReference>
<dbReference type="PANTHER" id="PTHR45188:SF2">
    <property type="entry name" value="DNAJ HOMOLOG SUBFAMILY C MEMBER 7"/>
    <property type="match status" value="1"/>
</dbReference>
<feature type="compositionally biased region" description="Low complexity" evidence="4">
    <location>
        <begin position="84"/>
        <end position="99"/>
    </location>
</feature>
<keyword evidence="5" id="KW-0472">Membrane</keyword>
<comment type="caution">
    <text evidence="7">The sequence shown here is derived from an EMBL/GenBank/DDBJ whole genome shotgun (WGS) entry which is preliminary data.</text>
</comment>
<dbReference type="RefSeq" id="WP_109616907.1">
    <property type="nucleotide sequence ID" value="NZ_QGDO01000002.1"/>
</dbReference>
<dbReference type="InterPro" id="IPR001623">
    <property type="entry name" value="DnaJ_domain"/>
</dbReference>
<feature type="domain" description="J" evidence="6">
    <location>
        <begin position="3"/>
        <end position="68"/>
    </location>
</feature>
<dbReference type="InterPro" id="IPR036869">
    <property type="entry name" value="J_dom_sf"/>
</dbReference>
<dbReference type="AlphaFoldDB" id="A0A315ZDI3"/>
<feature type="region of interest" description="Disordered" evidence="4">
    <location>
        <begin position="84"/>
        <end position="104"/>
    </location>
</feature>
<evidence type="ECO:0000256" key="4">
    <source>
        <dbReference type="SAM" id="MobiDB-lite"/>
    </source>
</evidence>
<organism evidence="7 8">
    <name type="scientific">Sediminitomix flava</name>
    <dbReference type="NCBI Taxonomy" id="379075"/>
    <lineage>
        <taxon>Bacteria</taxon>
        <taxon>Pseudomonadati</taxon>
        <taxon>Bacteroidota</taxon>
        <taxon>Cytophagia</taxon>
        <taxon>Cytophagales</taxon>
        <taxon>Flammeovirgaceae</taxon>
        <taxon>Sediminitomix</taxon>
    </lineage>
</organism>
<evidence type="ECO:0000259" key="6">
    <source>
        <dbReference type="PROSITE" id="PS50076"/>
    </source>
</evidence>
<dbReference type="EMBL" id="QGDO01000002">
    <property type="protein sequence ID" value="PWJ42784.1"/>
    <property type="molecule type" value="Genomic_DNA"/>
</dbReference>
<name>A0A315ZDI3_SEDFL</name>
<evidence type="ECO:0000256" key="5">
    <source>
        <dbReference type="SAM" id="Phobius"/>
    </source>
</evidence>
<dbReference type="PROSITE" id="PS50076">
    <property type="entry name" value="DNAJ_2"/>
    <property type="match status" value="1"/>
</dbReference>
<dbReference type="PANTHER" id="PTHR45188">
    <property type="entry name" value="DNAJ PROTEIN P58IPK HOMOLOG"/>
    <property type="match status" value="1"/>
</dbReference>
<dbReference type="InterPro" id="IPR019734">
    <property type="entry name" value="TPR_rpt"/>
</dbReference>
<dbReference type="PRINTS" id="PR00625">
    <property type="entry name" value="JDOMAIN"/>
</dbReference>
<dbReference type="SUPFAM" id="SSF48452">
    <property type="entry name" value="TPR-like"/>
    <property type="match status" value="1"/>
</dbReference>
<evidence type="ECO:0000313" key="7">
    <source>
        <dbReference type="EMBL" id="PWJ42784.1"/>
    </source>
</evidence>
<dbReference type="SUPFAM" id="SSF46565">
    <property type="entry name" value="Chaperone J-domain"/>
    <property type="match status" value="1"/>
</dbReference>
<dbReference type="OrthoDB" id="1495940at2"/>
<keyword evidence="1" id="KW-0677">Repeat</keyword>
<gene>
    <name evidence="7" type="ORF">BC781_102330</name>
</gene>
<protein>
    <submittedName>
        <fullName evidence="7">DnaJ-like protein</fullName>
    </submittedName>
</protein>
<dbReference type="Proteomes" id="UP000245535">
    <property type="component" value="Unassembled WGS sequence"/>
</dbReference>
<proteinExistence type="predicted"/>
<keyword evidence="5" id="KW-0812">Transmembrane</keyword>
<keyword evidence="2 3" id="KW-0802">TPR repeat</keyword>
<dbReference type="SMART" id="SM00271">
    <property type="entry name" value="DnaJ"/>
    <property type="match status" value="1"/>
</dbReference>
<evidence type="ECO:0000256" key="3">
    <source>
        <dbReference type="PROSITE-ProRule" id="PRU00339"/>
    </source>
</evidence>
<evidence type="ECO:0000256" key="1">
    <source>
        <dbReference type="ARBA" id="ARBA00022737"/>
    </source>
</evidence>